<evidence type="ECO:0000256" key="10">
    <source>
        <dbReference type="SAM" id="SignalP"/>
    </source>
</evidence>
<dbReference type="PANTHER" id="PTHR48056">
    <property type="entry name" value="LRR RECEPTOR-LIKE SERINE/THREONINE-PROTEIN KINASE-RELATED"/>
    <property type="match status" value="1"/>
</dbReference>
<keyword evidence="3 9" id="KW-0812">Transmembrane</keyword>
<evidence type="ECO:0000313" key="12">
    <source>
        <dbReference type="EMBL" id="RDX66530.1"/>
    </source>
</evidence>
<dbReference type="STRING" id="157652.A0A371EKF0"/>
<dbReference type="FunFam" id="3.30.200.20:FF:000371">
    <property type="entry name" value="Protein NSP-INTERACTING KINASE 2"/>
    <property type="match status" value="1"/>
</dbReference>
<comment type="subcellular location">
    <subcellularLocation>
        <location evidence="1">Membrane</location>
        <topology evidence="1">Single-pass membrane protein</topology>
    </subcellularLocation>
</comment>
<sequence>MRMACSVPLLLLLLSFSLLSPTCVYGNDELRALLELKSSLDPEGHFLSSWSMDGNPCGGSFEGVACNEKGQVANVSLQGKGLSGRLSPAIAGLKHLTGLYLHYNSLYGQIPREVASLTHLTDLYLNVNHLSGEIPSQIGKMENLQVLQLCYNQLTGSIPTQLSELKRLSVLALQSNQLAGAIPASLGDLEMLIRLDLSSNNLFGSIPTKLADLPSLQVLDVHNNTLSGSVPPALKRLEDGFLYEHNMGLCGVGFSYLKACTASDHSNLTRPEPYGAGVGSLSRDIPETADVKLPCNTTRCQNPSKSKHATSITVGIVLATIAISAVGILTFTVYRRRKQRLGSAFDISEGRLSTDQAKGIYRKNGSPLVSLEYSNGWDPLADSRNFNGDRQDEFQSFRFNLEEVESATQYFSELNLLGKSNFSATYKGVLRDGSVVAVKSISKTSCKSDESEFLKGLNVLTSLRNENLVRLRGLCCSRGRGECFLVYDFVSNGNLTRYLDVKEGDGEVLEWSTRVSIAKGIAKGIAYLHAYKANKPGLVHQNISAEKVLIDQRYNPLLSDSGLYKLLTNDIVFSALKGSAAKGYLAPEYTTTGRFTEKSDVYAFGVLLLQILTGKQKITSTMRLAAESFRFPEFIDPNLHDRFFEHEAAKLARMALLCSHESPFERPSMEAIVQELGNCSCGMNGASSPCSVAFKNGIKTK</sequence>
<keyword evidence="12" id="KW-0418">Kinase</keyword>
<dbReference type="InterPro" id="IPR032675">
    <property type="entry name" value="LRR_dom_sf"/>
</dbReference>
<dbReference type="GO" id="GO:0016020">
    <property type="term" value="C:membrane"/>
    <property type="evidence" value="ECO:0007669"/>
    <property type="project" value="UniProtKB-SubCell"/>
</dbReference>
<dbReference type="GO" id="GO:0005524">
    <property type="term" value="F:ATP binding"/>
    <property type="evidence" value="ECO:0007669"/>
    <property type="project" value="InterPro"/>
</dbReference>
<evidence type="ECO:0000256" key="3">
    <source>
        <dbReference type="ARBA" id="ARBA00022692"/>
    </source>
</evidence>
<dbReference type="Proteomes" id="UP000257109">
    <property type="component" value="Unassembled WGS sequence"/>
</dbReference>
<organism evidence="12 13">
    <name type="scientific">Mucuna pruriens</name>
    <name type="common">Velvet bean</name>
    <name type="synonym">Dolichos pruriens</name>
    <dbReference type="NCBI Taxonomy" id="157652"/>
    <lineage>
        <taxon>Eukaryota</taxon>
        <taxon>Viridiplantae</taxon>
        <taxon>Streptophyta</taxon>
        <taxon>Embryophyta</taxon>
        <taxon>Tracheophyta</taxon>
        <taxon>Spermatophyta</taxon>
        <taxon>Magnoliopsida</taxon>
        <taxon>eudicotyledons</taxon>
        <taxon>Gunneridae</taxon>
        <taxon>Pentapetalae</taxon>
        <taxon>rosids</taxon>
        <taxon>fabids</taxon>
        <taxon>Fabales</taxon>
        <taxon>Fabaceae</taxon>
        <taxon>Papilionoideae</taxon>
        <taxon>50 kb inversion clade</taxon>
        <taxon>NPAAA clade</taxon>
        <taxon>indigoferoid/millettioid clade</taxon>
        <taxon>Phaseoleae</taxon>
        <taxon>Mucuna</taxon>
    </lineage>
</organism>
<dbReference type="Pfam" id="PF00560">
    <property type="entry name" value="LRR_1"/>
    <property type="match status" value="2"/>
</dbReference>
<evidence type="ECO:0000256" key="9">
    <source>
        <dbReference type="SAM" id="Phobius"/>
    </source>
</evidence>
<evidence type="ECO:0000256" key="5">
    <source>
        <dbReference type="ARBA" id="ARBA00022737"/>
    </source>
</evidence>
<protein>
    <submittedName>
        <fullName evidence="12">Protein NSP-INTERACTING KINASE 2</fullName>
    </submittedName>
</protein>
<keyword evidence="13" id="KW-1185">Reference proteome</keyword>
<feature type="transmembrane region" description="Helical" evidence="9">
    <location>
        <begin position="312"/>
        <end position="334"/>
    </location>
</feature>
<proteinExistence type="predicted"/>
<dbReference type="PANTHER" id="PTHR48056:SF37">
    <property type="entry name" value="PROTEIN KINASE DOMAIN-CONTAINING PROTEIN"/>
    <property type="match status" value="1"/>
</dbReference>
<dbReference type="InterPro" id="IPR000719">
    <property type="entry name" value="Prot_kinase_dom"/>
</dbReference>
<dbReference type="InterPro" id="IPR013210">
    <property type="entry name" value="LRR_N_plant-typ"/>
</dbReference>
<dbReference type="Gene3D" id="3.30.200.20">
    <property type="entry name" value="Phosphorylase Kinase, domain 1"/>
    <property type="match status" value="1"/>
</dbReference>
<keyword evidence="4 10" id="KW-0732">Signal</keyword>
<dbReference type="FunFam" id="3.80.10.10:FF:000129">
    <property type="entry name" value="Leucine-rich repeat receptor-like kinase"/>
    <property type="match status" value="1"/>
</dbReference>
<dbReference type="SUPFAM" id="SSF52058">
    <property type="entry name" value="L domain-like"/>
    <property type="match status" value="1"/>
</dbReference>
<evidence type="ECO:0000256" key="1">
    <source>
        <dbReference type="ARBA" id="ARBA00004167"/>
    </source>
</evidence>
<dbReference type="PROSITE" id="PS50011">
    <property type="entry name" value="PROTEIN_KINASE_DOM"/>
    <property type="match status" value="1"/>
</dbReference>
<dbReference type="InterPro" id="IPR001611">
    <property type="entry name" value="Leu-rich_rpt"/>
</dbReference>
<keyword evidence="5" id="KW-0677">Repeat</keyword>
<evidence type="ECO:0000256" key="8">
    <source>
        <dbReference type="ARBA" id="ARBA00023180"/>
    </source>
</evidence>
<dbReference type="FunFam" id="3.80.10.10:FF:000562">
    <property type="entry name" value="Protein NSP-INTERACTING KINASE 2"/>
    <property type="match status" value="1"/>
</dbReference>
<dbReference type="EMBL" id="QJKJ01013398">
    <property type="protein sequence ID" value="RDX66530.1"/>
    <property type="molecule type" value="Genomic_DNA"/>
</dbReference>
<keyword evidence="12" id="KW-0808">Transferase</keyword>
<evidence type="ECO:0000256" key="7">
    <source>
        <dbReference type="ARBA" id="ARBA00023136"/>
    </source>
</evidence>
<evidence type="ECO:0000259" key="11">
    <source>
        <dbReference type="PROSITE" id="PS50011"/>
    </source>
</evidence>
<dbReference type="Gene3D" id="3.80.10.10">
    <property type="entry name" value="Ribonuclease Inhibitor"/>
    <property type="match status" value="2"/>
</dbReference>
<dbReference type="Pfam" id="PF08263">
    <property type="entry name" value="LRRNT_2"/>
    <property type="match status" value="1"/>
</dbReference>
<dbReference type="SUPFAM" id="SSF56112">
    <property type="entry name" value="Protein kinase-like (PK-like)"/>
    <property type="match status" value="1"/>
</dbReference>
<name>A0A371EKF0_MUCPR</name>
<gene>
    <name evidence="12" type="primary">NIK2</name>
    <name evidence="12" type="ORF">CR513_54689</name>
</gene>
<evidence type="ECO:0000256" key="6">
    <source>
        <dbReference type="ARBA" id="ARBA00022989"/>
    </source>
</evidence>
<feature type="signal peptide" evidence="10">
    <location>
        <begin position="1"/>
        <end position="26"/>
    </location>
</feature>
<accession>A0A371EKF0</accession>
<dbReference type="Gene3D" id="1.10.510.10">
    <property type="entry name" value="Transferase(Phosphotransferase) domain 1"/>
    <property type="match status" value="1"/>
</dbReference>
<dbReference type="GO" id="GO:0004672">
    <property type="term" value="F:protein kinase activity"/>
    <property type="evidence" value="ECO:0007669"/>
    <property type="project" value="InterPro"/>
</dbReference>
<keyword evidence="6 9" id="KW-1133">Transmembrane helix</keyword>
<dbReference type="GO" id="GO:0033612">
    <property type="term" value="F:receptor serine/threonine kinase binding"/>
    <property type="evidence" value="ECO:0007669"/>
    <property type="project" value="TreeGrafter"/>
</dbReference>
<dbReference type="FunFam" id="1.10.510.10:FF:000513">
    <property type="entry name" value="Protein NSP-INTERACTING KINASE 2"/>
    <property type="match status" value="1"/>
</dbReference>
<dbReference type="Pfam" id="PF13855">
    <property type="entry name" value="LRR_8"/>
    <property type="match status" value="1"/>
</dbReference>
<dbReference type="AlphaFoldDB" id="A0A371EKF0"/>
<dbReference type="CDD" id="cd14066">
    <property type="entry name" value="STKc_IRAK"/>
    <property type="match status" value="1"/>
</dbReference>
<dbReference type="InterPro" id="IPR050647">
    <property type="entry name" value="Plant_LRR-RLKs"/>
</dbReference>
<reference evidence="12" key="1">
    <citation type="submission" date="2018-05" db="EMBL/GenBank/DDBJ databases">
        <title>Draft genome of Mucuna pruriens seed.</title>
        <authorList>
            <person name="Nnadi N.E."/>
            <person name="Vos R."/>
            <person name="Hasami M.H."/>
            <person name="Devisetty U.K."/>
            <person name="Aguiy J.C."/>
        </authorList>
    </citation>
    <scope>NUCLEOTIDE SEQUENCE [LARGE SCALE GENOMIC DNA]</scope>
    <source>
        <strain evidence="12">JCA_2017</strain>
    </source>
</reference>
<evidence type="ECO:0000256" key="2">
    <source>
        <dbReference type="ARBA" id="ARBA00022614"/>
    </source>
</evidence>
<evidence type="ECO:0000256" key="4">
    <source>
        <dbReference type="ARBA" id="ARBA00022729"/>
    </source>
</evidence>
<dbReference type="InterPro" id="IPR001245">
    <property type="entry name" value="Ser-Thr/Tyr_kinase_cat_dom"/>
</dbReference>
<dbReference type="OrthoDB" id="676979at2759"/>
<evidence type="ECO:0000313" key="13">
    <source>
        <dbReference type="Proteomes" id="UP000257109"/>
    </source>
</evidence>
<feature type="chain" id="PRO_5016580618" evidence="10">
    <location>
        <begin position="27"/>
        <end position="701"/>
    </location>
</feature>
<keyword evidence="8" id="KW-0325">Glycoprotein</keyword>
<keyword evidence="2" id="KW-0433">Leucine-rich repeat</keyword>
<keyword evidence="7 9" id="KW-0472">Membrane</keyword>
<dbReference type="Pfam" id="PF07714">
    <property type="entry name" value="PK_Tyr_Ser-Thr"/>
    <property type="match status" value="1"/>
</dbReference>
<comment type="caution">
    <text evidence="12">The sequence shown here is derived from an EMBL/GenBank/DDBJ whole genome shotgun (WGS) entry which is preliminary data.</text>
</comment>
<dbReference type="InterPro" id="IPR011009">
    <property type="entry name" value="Kinase-like_dom_sf"/>
</dbReference>
<feature type="domain" description="Protein kinase" evidence="11">
    <location>
        <begin position="411"/>
        <end position="678"/>
    </location>
</feature>